<feature type="non-terminal residue" evidence="2">
    <location>
        <position position="80"/>
    </location>
</feature>
<feature type="region of interest" description="Disordered" evidence="1">
    <location>
        <begin position="1"/>
        <end position="80"/>
    </location>
</feature>
<sequence length="80" mass="8906">MMESINVVFDDASGEKEPDVEPDVETSVIQNDIPEGEKESESNYETDEPKNVPRNKGPSVRVQKNHPKELIIGNPEQGIT</sequence>
<evidence type="ECO:0000313" key="2">
    <source>
        <dbReference type="EMBL" id="MCI52903.1"/>
    </source>
</evidence>
<evidence type="ECO:0000313" key="3">
    <source>
        <dbReference type="Proteomes" id="UP000265520"/>
    </source>
</evidence>
<dbReference type="Proteomes" id="UP000265520">
    <property type="component" value="Unassembled WGS sequence"/>
</dbReference>
<feature type="compositionally biased region" description="Basic and acidic residues" evidence="1">
    <location>
        <begin position="35"/>
        <end position="51"/>
    </location>
</feature>
<evidence type="ECO:0000256" key="1">
    <source>
        <dbReference type="SAM" id="MobiDB-lite"/>
    </source>
</evidence>
<reference evidence="2 3" key="1">
    <citation type="journal article" date="2018" name="Front. Plant Sci.">
        <title>Red Clover (Trifolium pratense) and Zigzag Clover (T. medium) - A Picture of Genomic Similarities and Differences.</title>
        <authorList>
            <person name="Dluhosova J."/>
            <person name="Istvanek J."/>
            <person name="Nedelnik J."/>
            <person name="Repkova J."/>
        </authorList>
    </citation>
    <scope>NUCLEOTIDE SEQUENCE [LARGE SCALE GENOMIC DNA]</scope>
    <source>
        <strain evidence="3">cv. 10/8</strain>
        <tissue evidence="2">Leaf</tissue>
    </source>
</reference>
<organism evidence="2 3">
    <name type="scientific">Trifolium medium</name>
    <dbReference type="NCBI Taxonomy" id="97028"/>
    <lineage>
        <taxon>Eukaryota</taxon>
        <taxon>Viridiplantae</taxon>
        <taxon>Streptophyta</taxon>
        <taxon>Embryophyta</taxon>
        <taxon>Tracheophyta</taxon>
        <taxon>Spermatophyta</taxon>
        <taxon>Magnoliopsida</taxon>
        <taxon>eudicotyledons</taxon>
        <taxon>Gunneridae</taxon>
        <taxon>Pentapetalae</taxon>
        <taxon>rosids</taxon>
        <taxon>fabids</taxon>
        <taxon>Fabales</taxon>
        <taxon>Fabaceae</taxon>
        <taxon>Papilionoideae</taxon>
        <taxon>50 kb inversion clade</taxon>
        <taxon>NPAAA clade</taxon>
        <taxon>Hologalegina</taxon>
        <taxon>IRL clade</taxon>
        <taxon>Trifolieae</taxon>
        <taxon>Trifolium</taxon>
    </lineage>
</organism>
<comment type="caution">
    <text evidence="2">The sequence shown here is derived from an EMBL/GenBank/DDBJ whole genome shotgun (WGS) entry which is preliminary data.</text>
</comment>
<dbReference type="AlphaFoldDB" id="A0A392SVP8"/>
<proteinExistence type="predicted"/>
<keyword evidence="3" id="KW-1185">Reference proteome</keyword>
<protein>
    <submittedName>
        <fullName evidence="2">Gag-pol polyprotein</fullName>
    </submittedName>
</protein>
<name>A0A392SVP8_9FABA</name>
<accession>A0A392SVP8</accession>
<dbReference type="EMBL" id="LXQA010454617">
    <property type="protein sequence ID" value="MCI52903.1"/>
    <property type="molecule type" value="Genomic_DNA"/>
</dbReference>